<comment type="subcellular location">
    <subcellularLocation>
        <location evidence="1">Cell membrane</location>
        <topology evidence="1">Multi-pass membrane protein</topology>
    </subcellularLocation>
</comment>
<feature type="transmembrane region" description="Helical" evidence="8">
    <location>
        <begin position="133"/>
        <end position="153"/>
    </location>
</feature>
<geneLocation type="plasmid" evidence="9 10">
    <name>p_1</name>
</geneLocation>
<proteinExistence type="inferred from homology"/>
<organism evidence="9 10">
    <name type="scientific">Vibrio pelagius</name>
    <dbReference type="NCBI Taxonomy" id="28169"/>
    <lineage>
        <taxon>Bacteria</taxon>
        <taxon>Pseudomonadati</taxon>
        <taxon>Pseudomonadota</taxon>
        <taxon>Gammaproteobacteria</taxon>
        <taxon>Vibrionales</taxon>
        <taxon>Vibrionaceae</taxon>
        <taxon>Vibrio</taxon>
    </lineage>
</organism>
<keyword evidence="3" id="KW-0813">Transport</keyword>
<dbReference type="Gene3D" id="1.20.1530.20">
    <property type="match status" value="1"/>
</dbReference>
<evidence type="ECO:0000256" key="8">
    <source>
        <dbReference type="SAM" id="Phobius"/>
    </source>
</evidence>
<dbReference type="RefSeq" id="WP_255232861.1">
    <property type="nucleotide sequence ID" value="NZ_AP025505.1"/>
</dbReference>
<keyword evidence="4" id="KW-1003">Cell membrane</keyword>
<keyword evidence="10" id="KW-1185">Reference proteome</keyword>
<dbReference type="Proteomes" id="UP001059120">
    <property type="component" value="Plasmid p_1"/>
</dbReference>
<feature type="transmembrane region" description="Helical" evidence="8">
    <location>
        <begin position="102"/>
        <end position="121"/>
    </location>
</feature>
<dbReference type="PANTHER" id="PTHR36838:SF4">
    <property type="entry name" value="AUXIN EFFLUX CARRIER FAMILY PROTEIN"/>
    <property type="match status" value="1"/>
</dbReference>
<evidence type="ECO:0000256" key="4">
    <source>
        <dbReference type="ARBA" id="ARBA00022475"/>
    </source>
</evidence>
<gene>
    <name evidence="9" type="ORF">LZI70_20230</name>
</gene>
<dbReference type="EMBL" id="CP090616">
    <property type="protein sequence ID" value="UTT87149.1"/>
    <property type="molecule type" value="Genomic_DNA"/>
</dbReference>
<feature type="transmembrane region" description="Helical" evidence="8">
    <location>
        <begin position="234"/>
        <end position="255"/>
    </location>
</feature>
<evidence type="ECO:0000256" key="3">
    <source>
        <dbReference type="ARBA" id="ARBA00022448"/>
    </source>
</evidence>
<keyword evidence="9" id="KW-0614">Plasmid</keyword>
<protein>
    <submittedName>
        <fullName evidence="9">AEC family transporter</fullName>
    </submittedName>
</protein>
<dbReference type="InterPro" id="IPR004776">
    <property type="entry name" value="Mem_transp_PIN-like"/>
</dbReference>
<comment type="similarity">
    <text evidence="2">Belongs to the auxin efflux carrier (TC 2.A.69) family.</text>
</comment>
<feature type="transmembrane region" description="Helical" evidence="8">
    <location>
        <begin position="41"/>
        <end position="60"/>
    </location>
</feature>
<keyword evidence="5 8" id="KW-0812">Transmembrane</keyword>
<dbReference type="InterPro" id="IPR038770">
    <property type="entry name" value="Na+/solute_symporter_sf"/>
</dbReference>
<evidence type="ECO:0000313" key="10">
    <source>
        <dbReference type="Proteomes" id="UP001059120"/>
    </source>
</evidence>
<evidence type="ECO:0000256" key="6">
    <source>
        <dbReference type="ARBA" id="ARBA00022989"/>
    </source>
</evidence>
<dbReference type="Pfam" id="PF03547">
    <property type="entry name" value="Mem_trans"/>
    <property type="match status" value="1"/>
</dbReference>
<evidence type="ECO:0000256" key="1">
    <source>
        <dbReference type="ARBA" id="ARBA00004651"/>
    </source>
</evidence>
<keyword evidence="6 8" id="KW-1133">Transmembrane helix</keyword>
<evidence type="ECO:0000256" key="5">
    <source>
        <dbReference type="ARBA" id="ARBA00022692"/>
    </source>
</evidence>
<evidence type="ECO:0000313" key="9">
    <source>
        <dbReference type="EMBL" id="UTT87149.1"/>
    </source>
</evidence>
<feature type="transmembrane region" description="Helical" evidence="8">
    <location>
        <begin position="72"/>
        <end position="95"/>
    </location>
</feature>
<feature type="transmembrane region" description="Helical" evidence="8">
    <location>
        <begin position="12"/>
        <end position="29"/>
    </location>
</feature>
<feature type="transmembrane region" description="Helical" evidence="8">
    <location>
        <begin position="293"/>
        <end position="315"/>
    </location>
</feature>
<feature type="transmembrane region" description="Helical" evidence="8">
    <location>
        <begin position="261"/>
        <end position="281"/>
    </location>
</feature>
<dbReference type="PANTHER" id="PTHR36838">
    <property type="entry name" value="AUXIN EFFLUX CARRIER FAMILY PROTEIN"/>
    <property type="match status" value="1"/>
</dbReference>
<reference evidence="9" key="1">
    <citation type="submission" date="2022-01" db="EMBL/GenBank/DDBJ databases">
        <title>Alginate degradation mechanism of Vibrio pelagius WXL662.</title>
        <authorList>
            <person name="He X."/>
        </authorList>
    </citation>
    <scope>NUCLEOTIDE SEQUENCE</scope>
    <source>
        <strain evidence="9">WXL662</strain>
        <plasmid evidence="9">p_1</plasmid>
    </source>
</reference>
<feature type="transmembrane region" description="Helical" evidence="8">
    <location>
        <begin position="174"/>
        <end position="191"/>
    </location>
</feature>
<accession>A0ABY5GBY2</accession>
<name>A0ABY5GBY2_VIBPE</name>
<keyword evidence="7 8" id="KW-0472">Membrane</keyword>
<evidence type="ECO:0000256" key="7">
    <source>
        <dbReference type="ARBA" id="ARBA00023136"/>
    </source>
</evidence>
<sequence>MLDLLNQLSFSLSIVTPIFLIILLGYAFRRVNWIDANFIDIASKLVFRVGLPAMLFISIATSEHDFTQAFDFILFSVILTVAFFIVCTLSTKLIFKHSEDHGVLIQGCFRANTSIIGVAYVDNAFGSQGVALAALYIAVITVVYNIQAVICLSPRKQGSQSINITTLVTNLGKNPLIISIVLGLLVALFPISLPNVMVDTGNYLAKMTLPLALICTGGSLNLKMLRNNQGPTWFASSYKLIVAPLLFTFFAYYFGFRGIELGVLFFMNAAPVAAASYAMVLALGGNTTLCANIIGLTTLLSSLTVCLGMLVLMLLEVN</sequence>
<evidence type="ECO:0000256" key="2">
    <source>
        <dbReference type="ARBA" id="ARBA00010145"/>
    </source>
</evidence>